<organism evidence="15 16">
    <name type="scientific">Brevinema andersonii</name>
    <dbReference type="NCBI Taxonomy" id="34097"/>
    <lineage>
        <taxon>Bacteria</taxon>
        <taxon>Pseudomonadati</taxon>
        <taxon>Spirochaetota</taxon>
        <taxon>Spirochaetia</taxon>
        <taxon>Brevinematales</taxon>
        <taxon>Brevinemataceae</taxon>
        <taxon>Brevinema</taxon>
    </lineage>
</organism>
<keyword evidence="8 12" id="KW-0479">Metal-binding</keyword>
<dbReference type="OrthoDB" id="9803420at2"/>
<feature type="binding site" evidence="12">
    <location>
        <position position="24"/>
    </location>
    <ligand>
        <name>a divalent metal cation</name>
        <dbReference type="ChEBI" id="CHEBI:60240"/>
    </ligand>
</feature>
<comment type="function">
    <text evidence="3 13">Endonuclease that specifically degrades the RNA of RNA-DNA hybrids.</text>
</comment>
<evidence type="ECO:0000256" key="13">
    <source>
        <dbReference type="RuleBase" id="RU003515"/>
    </source>
</evidence>
<dbReference type="GO" id="GO:0043137">
    <property type="term" value="P:DNA replication, removal of RNA primer"/>
    <property type="evidence" value="ECO:0007669"/>
    <property type="project" value="TreeGrafter"/>
</dbReference>
<evidence type="ECO:0000256" key="4">
    <source>
        <dbReference type="ARBA" id="ARBA00004496"/>
    </source>
</evidence>
<feature type="binding site" evidence="12">
    <location>
        <position position="23"/>
    </location>
    <ligand>
        <name>a divalent metal cation</name>
        <dbReference type="ChEBI" id="CHEBI:60240"/>
    </ligand>
</feature>
<dbReference type="InterPro" id="IPR012337">
    <property type="entry name" value="RNaseH-like_sf"/>
</dbReference>
<keyword evidence="16" id="KW-1185">Reference proteome</keyword>
<dbReference type="CDD" id="cd07182">
    <property type="entry name" value="RNase_HII_bacteria_HII_like"/>
    <property type="match status" value="1"/>
</dbReference>
<dbReference type="InterPro" id="IPR024567">
    <property type="entry name" value="RNase_HII/HIII_dom"/>
</dbReference>
<comment type="cofactor">
    <cofactor evidence="12">
        <name>Mn(2+)</name>
        <dbReference type="ChEBI" id="CHEBI:29035"/>
    </cofactor>
    <cofactor evidence="12">
        <name>Mg(2+)</name>
        <dbReference type="ChEBI" id="CHEBI:18420"/>
    </cofactor>
    <text evidence="12">Manganese or magnesium. Binds 1 divalent metal ion per monomer in the absence of substrate. May bind a second metal ion after substrate binding.</text>
</comment>
<dbReference type="NCBIfam" id="NF000595">
    <property type="entry name" value="PRK00015.1-3"/>
    <property type="match status" value="1"/>
</dbReference>
<dbReference type="InterPro" id="IPR022898">
    <property type="entry name" value="RNase_HII"/>
</dbReference>
<dbReference type="Gene3D" id="3.30.420.10">
    <property type="entry name" value="Ribonuclease H-like superfamily/Ribonuclease H"/>
    <property type="match status" value="1"/>
</dbReference>
<dbReference type="GO" id="GO:0006298">
    <property type="term" value="P:mismatch repair"/>
    <property type="evidence" value="ECO:0007669"/>
    <property type="project" value="TreeGrafter"/>
</dbReference>
<evidence type="ECO:0000256" key="11">
    <source>
        <dbReference type="ARBA" id="ARBA00023211"/>
    </source>
</evidence>
<gene>
    <name evidence="15" type="ORF">SAMN02745150_00043</name>
</gene>
<proteinExistence type="inferred from homology"/>
<dbReference type="PANTHER" id="PTHR10954">
    <property type="entry name" value="RIBONUCLEASE H2 SUBUNIT A"/>
    <property type="match status" value="1"/>
</dbReference>
<evidence type="ECO:0000313" key="15">
    <source>
        <dbReference type="EMBL" id="SFB67278.1"/>
    </source>
</evidence>
<evidence type="ECO:0000256" key="3">
    <source>
        <dbReference type="ARBA" id="ARBA00004065"/>
    </source>
</evidence>
<dbReference type="InterPro" id="IPR001352">
    <property type="entry name" value="RNase_HII/HIII"/>
</dbReference>
<evidence type="ECO:0000256" key="2">
    <source>
        <dbReference type="ARBA" id="ARBA00001946"/>
    </source>
</evidence>
<dbReference type="AlphaFoldDB" id="A0A1I1D2E9"/>
<evidence type="ECO:0000256" key="1">
    <source>
        <dbReference type="ARBA" id="ARBA00000077"/>
    </source>
</evidence>
<comment type="similarity">
    <text evidence="5 13">Belongs to the RNase HII family.</text>
</comment>
<comment type="catalytic activity">
    <reaction evidence="1 12 13">
        <text>Endonucleolytic cleavage to 5'-phosphomonoester.</text>
        <dbReference type="EC" id="3.1.26.4"/>
    </reaction>
</comment>
<keyword evidence="9 12" id="KW-0255">Endonuclease</keyword>
<evidence type="ECO:0000256" key="5">
    <source>
        <dbReference type="ARBA" id="ARBA00007383"/>
    </source>
</evidence>
<dbReference type="SUPFAM" id="SSF53098">
    <property type="entry name" value="Ribonuclease H-like"/>
    <property type="match status" value="1"/>
</dbReference>
<sequence length="202" mass="23183">MNDLLLYERKCYQLGFPLVVGVDEAGRGPLAGPLVVAGVLFHYGFFIEGVTDSKKISAKKRQKLEIIIKNEALAYAVEIIPLEVIKQKNIYQASKWGMIQCFTKIQKKIEVQALLTDAMRISEKELPKVYVESIIKGDQKSFHIAAASILAKMERDRIMETLHEEYPIYNWCKNKGYPTLEHKNAIKNYGISPYHRTNFKLF</sequence>
<evidence type="ECO:0000256" key="12">
    <source>
        <dbReference type="PROSITE-ProRule" id="PRU01319"/>
    </source>
</evidence>
<evidence type="ECO:0000256" key="7">
    <source>
        <dbReference type="ARBA" id="ARBA00022722"/>
    </source>
</evidence>
<dbReference type="Pfam" id="PF01351">
    <property type="entry name" value="RNase_HII"/>
    <property type="match status" value="1"/>
</dbReference>
<reference evidence="16" key="1">
    <citation type="submission" date="2016-10" db="EMBL/GenBank/DDBJ databases">
        <authorList>
            <person name="Varghese N."/>
            <person name="Submissions S."/>
        </authorList>
    </citation>
    <scope>NUCLEOTIDE SEQUENCE [LARGE SCALE GENOMIC DNA]</scope>
    <source>
        <strain evidence="16">ATCC 43811</strain>
    </source>
</reference>
<comment type="subcellular location">
    <subcellularLocation>
        <location evidence="4">Cytoplasm</location>
    </subcellularLocation>
</comment>
<dbReference type="EMBL" id="FOKY01000001">
    <property type="protein sequence ID" value="SFB67278.1"/>
    <property type="molecule type" value="Genomic_DNA"/>
</dbReference>
<dbReference type="GO" id="GO:0046872">
    <property type="term" value="F:metal ion binding"/>
    <property type="evidence" value="ECO:0007669"/>
    <property type="project" value="UniProtKB-KW"/>
</dbReference>
<dbReference type="STRING" id="34097.SAMN02745150_00043"/>
<dbReference type="GO" id="GO:0032299">
    <property type="term" value="C:ribonuclease H2 complex"/>
    <property type="evidence" value="ECO:0007669"/>
    <property type="project" value="TreeGrafter"/>
</dbReference>
<feature type="binding site" evidence="12">
    <location>
        <position position="117"/>
    </location>
    <ligand>
        <name>a divalent metal cation</name>
        <dbReference type="ChEBI" id="CHEBI:60240"/>
    </ligand>
</feature>
<evidence type="ECO:0000256" key="8">
    <source>
        <dbReference type="ARBA" id="ARBA00022723"/>
    </source>
</evidence>
<dbReference type="RefSeq" id="WP_092316932.1">
    <property type="nucleotide sequence ID" value="NZ_FOKY01000001.1"/>
</dbReference>
<feature type="domain" description="RNase H type-2" evidence="14">
    <location>
        <begin position="17"/>
        <end position="202"/>
    </location>
</feature>
<dbReference type="GO" id="GO:0004523">
    <property type="term" value="F:RNA-DNA hybrid ribonuclease activity"/>
    <property type="evidence" value="ECO:0007669"/>
    <property type="project" value="UniProtKB-UniRule"/>
</dbReference>
<dbReference type="InterPro" id="IPR036397">
    <property type="entry name" value="RNaseH_sf"/>
</dbReference>
<protein>
    <recommendedName>
        <fullName evidence="13">Ribonuclease</fullName>
        <ecNumber evidence="13">3.1.26.4</ecNumber>
    </recommendedName>
</protein>
<keyword evidence="6" id="KW-0963">Cytoplasm</keyword>
<dbReference type="EC" id="3.1.26.4" evidence="13"/>
<accession>A0A1I1D2E9</accession>
<comment type="cofactor">
    <cofactor evidence="2">
        <name>Mg(2+)</name>
        <dbReference type="ChEBI" id="CHEBI:18420"/>
    </cofactor>
</comment>
<evidence type="ECO:0000313" key="16">
    <source>
        <dbReference type="Proteomes" id="UP000240042"/>
    </source>
</evidence>
<dbReference type="GO" id="GO:0003723">
    <property type="term" value="F:RNA binding"/>
    <property type="evidence" value="ECO:0007669"/>
    <property type="project" value="UniProtKB-UniRule"/>
</dbReference>
<evidence type="ECO:0000256" key="9">
    <source>
        <dbReference type="ARBA" id="ARBA00022759"/>
    </source>
</evidence>
<evidence type="ECO:0000256" key="10">
    <source>
        <dbReference type="ARBA" id="ARBA00022801"/>
    </source>
</evidence>
<dbReference type="PROSITE" id="PS51975">
    <property type="entry name" value="RNASE_H_2"/>
    <property type="match status" value="1"/>
</dbReference>
<evidence type="ECO:0000256" key="6">
    <source>
        <dbReference type="ARBA" id="ARBA00022490"/>
    </source>
</evidence>
<dbReference type="GO" id="GO:0005737">
    <property type="term" value="C:cytoplasm"/>
    <property type="evidence" value="ECO:0007669"/>
    <property type="project" value="UniProtKB-SubCell"/>
</dbReference>
<dbReference type="PANTHER" id="PTHR10954:SF18">
    <property type="entry name" value="RIBONUCLEASE HII"/>
    <property type="match status" value="1"/>
</dbReference>
<dbReference type="Proteomes" id="UP000240042">
    <property type="component" value="Unassembled WGS sequence"/>
</dbReference>
<evidence type="ECO:0000259" key="14">
    <source>
        <dbReference type="PROSITE" id="PS51975"/>
    </source>
</evidence>
<keyword evidence="11" id="KW-0464">Manganese</keyword>
<keyword evidence="10 12" id="KW-0378">Hydrolase</keyword>
<keyword evidence="7 12" id="KW-0540">Nuclease</keyword>
<name>A0A1I1D2E9_BREAD</name>